<dbReference type="GO" id="GO:0016787">
    <property type="term" value="F:hydrolase activity"/>
    <property type="evidence" value="ECO:0007669"/>
    <property type="project" value="InterPro"/>
</dbReference>
<dbReference type="InterPro" id="IPR001604">
    <property type="entry name" value="Endo_G_ENPP1-like_dom"/>
</dbReference>
<keyword evidence="1" id="KW-0732">Signal</keyword>
<dbReference type="SUPFAM" id="SSF54060">
    <property type="entry name" value="His-Me finger endonucleases"/>
    <property type="match status" value="1"/>
</dbReference>
<gene>
    <name evidence="4" type="ORF">GDO81_009121</name>
</gene>
<dbReference type="PANTHER" id="PTHR21472">
    <property type="entry name" value="ENDONUCLEASE DOMAIN-CONTAINING 1 PROTEIN ENDOD1"/>
    <property type="match status" value="1"/>
</dbReference>
<evidence type="ECO:0000259" key="2">
    <source>
        <dbReference type="SMART" id="SM00477"/>
    </source>
</evidence>
<evidence type="ECO:0000256" key="1">
    <source>
        <dbReference type="SAM" id="SignalP"/>
    </source>
</evidence>
<dbReference type="Pfam" id="PF01223">
    <property type="entry name" value="Endonuclease_NS"/>
    <property type="match status" value="1"/>
</dbReference>
<sequence>MALLLSVSLVLAALAYTQAWVYNNFDNCLNFFYKNQVPSGFQGVALPDLFDKDDKNLPDLIKRSDLGSPAYICQTYNNIVRFATLYDRGRLMPLYSAYIMEVKPENVPSLCSRPKNFQSEPQLAYRALKKGDMTADASKVLSDYNDQKKIDQTDRMKKNQAKYLLKTSQSGKSDYEKIQDYDKGHLNPCGHHSAHQDKLTATFTYTNVVPMIKEMNNKIWSQYEVKMIDISRSCDNMYVIVGIVPGNVRVQGSRLYPPAYVWNAYCCVKGGGPFQSGAALAENVKKSQIQTFTIEEFQKKLEKLLDVYHTIELFENNCKR</sequence>
<evidence type="ECO:0000313" key="5">
    <source>
        <dbReference type="Proteomes" id="UP000824782"/>
    </source>
</evidence>
<dbReference type="InterPro" id="IPR044929">
    <property type="entry name" value="DNA/RNA_non-sp_Endonuclease_sf"/>
</dbReference>
<evidence type="ECO:0000259" key="3">
    <source>
        <dbReference type="SMART" id="SM00892"/>
    </source>
</evidence>
<organism evidence="4 5">
    <name type="scientific">Engystomops pustulosus</name>
    <name type="common">Tungara frog</name>
    <name type="synonym">Physalaemus pustulosus</name>
    <dbReference type="NCBI Taxonomy" id="76066"/>
    <lineage>
        <taxon>Eukaryota</taxon>
        <taxon>Metazoa</taxon>
        <taxon>Chordata</taxon>
        <taxon>Craniata</taxon>
        <taxon>Vertebrata</taxon>
        <taxon>Euteleostomi</taxon>
        <taxon>Amphibia</taxon>
        <taxon>Batrachia</taxon>
        <taxon>Anura</taxon>
        <taxon>Neobatrachia</taxon>
        <taxon>Hyloidea</taxon>
        <taxon>Leptodactylidae</taxon>
        <taxon>Leiuperinae</taxon>
        <taxon>Engystomops</taxon>
    </lineage>
</organism>
<accession>A0AAV7BP27</accession>
<name>A0AAV7BP27_ENGPU</name>
<keyword evidence="5" id="KW-1185">Reference proteome</keyword>
<evidence type="ECO:0000313" key="4">
    <source>
        <dbReference type="EMBL" id="KAG8574278.1"/>
    </source>
</evidence>
<proteinExistence type="predicted"/>
<comment type="caution">
    <text evidence="4">The sequence shown here is derived from an EMBL/GenBank/DDBJ whole genome shotgun (WGS) entry which is preliminary data.</text>
</comment>
<reference evidence="4" key="1">
    <citation type="thesis" date="2020" institute="ProQuest LLC" country="789 East Eisenhower Parkway, Ann Arbor, MI, USA">
        <title>Comparative Genomics and Chromosome Evolution.</title>
        <authorList>
            <person name="Mudd A.B."/>
        </authorList>
    </citation>
    <scope>NUCLEOTIDE SEQUENCE</scope>
    <source>
        <strain evidence="4">237g6f4</strain>
        <tissue evidence="4">Blood</tissue>
    </source>
</reference>
<feature type="signal peptide" evidence="1">
    <location>
        <begin position="1"/>
        <end position="19"/>
    </location>
</feature>
<dbReference type="GO" id="GO:0003676">
    <property type="term" value="F:nucleic acid binding"/>
    <property type="evidence" value="ECO:0007669"/>
    <property type="project" value="InterPro"/>
</dbReference>
<dbReference type="GO" id="GO:0046872">
    <property type="term" value="F:metal ion binding"/>
    <property type="evidence" value="ECO:0007669"/>
    <property type="project" value="InterPro"/>
</dbReference>
<dbReference type="AlphaFoldDB" id="A0AAV7BP27"/>
<evidence type="ECO:0008006" key="6">
    <source>
        <dbReference type="Google" id="ProtNLM"/>
    </source>
</evidence>
<dbReference type="EMBL" id="WNYA01000004">
    <property type="protein sequence ID" value="KAG8574278.1"/>
    <property type="molecule type" value="Genomic_DNA"/>
</dbReference>
<dbReference type="PANTHER" id="PTHR21472:SF26">
    <property type="entry name" value="ENDONUCLEASE DOMAIN CONTAINING 1"/>
    <property type="match status" value="1"/>
</dbReference>
<protein>
    <recommendedName>
        <fullName evidence="6">Endonuclease domain-containing 1 protein-like</fullName>
    </recommendedName>
</protein>
<dbReference type="InterPro" id="IPR044925">
    <property type="entry name" value="His-Me_finger_sf"/>
</dbReference>
<feature type="domain" description="ENPP1-3/EXOG-like endonuclease/phosphodiesterase" evidence="2">
    <location>
        <begin position="79"/>
        <end position="320"/>
    </location>
</feature>
<dbReference type="InterPro" id="IPR039015">
    <property type="entry name" value="ENDOD1"/>
</dbReference>
<dbReference type="SMART" id="SM00477">
    <property type="entry name" value="NUC"/>
    <property type="match status" value="1"/>
</dbReference>
<dbReference type="Proteomes" id="UP000824782">
    <property type="component" value="Unassembled WGS sequence"/>
</dbReference>
<dbReference type="InterPro" id="IPR020821">
    <property type="entry name" value="ENPP1-3/EXOG-like_nuc-like"/>
</dbReference>
<dbReference type="Gene3D" id="3.40.570.10">
    <property type="entry name" value="Extracellular Endonuclease, subunit A"/>
    <property type="match status" value="1"/>
</dbReference>
<feature type="chain" id="PRO_5043619438" description="Endonuclease domain-containing 1 protein-like" evidence="1">
    <location>
        <begin position="20"/>
        <end position="320"/>
    </location>
</feature>
<dbReference type="SMART" id="SM00892">
    <property type="entry name" value="Endonuclease_NS"/>
    <property type="match status" value="1"/>
</dbReference>
<feature type="domain" description="DNA/RNA non-specific endonuclease/pyrophosphatase/phosphodiesterase" evidence="3">
    <location>
        <begin position="78"/>
        <end position="314"/>
    </location>
</feature>